<organism evidence="2 3">
    <name type="scientific">Dispira parvispora</name>
    <dbReference type="NCBI Taxonomy" id="1520584"/>
    <lineage>
        <taxon>Eukaryota</taxon>
        <taxon>Fungi</taxon>
        <taxon>Fungi incertae sedis</taxon>
        <taxon>Zoopagomycota</taxon>
        <taxon>Kickxellomycotina</taxon>
        <taxon>Dimargaritomycetes</taxon>
        <taxon>Dimargaritales</taxon>
        <taxon>Dimargaritaceae</taxon>
        <taxon>Dispira</taxon>
    </lineage>
</organism>
<evidence type="ECO:0000313" key="2">
    <source>
        <dbReference type="EMBL" id="KAJ1961146.1"/>
    </source>
</evidence>
<accession>A0A9W8ALV8</accession>
<proteinExistence type="predicted"/>
<gene>
    <name evidence="2" type="ORF">IWQ62_003967</name>
</gene>
<comment type="caution">
    <text evidence="2">The sequence shown here is derived from an EMBL/GenBank/DDBJ whole genome shotgun (WGS) entry which is preliminary data.</text>
</comment>
<dbReference type="EMBL" id="JANBPY010001191">
    <property type="protein sequence ID" value="KAJ1961146.1"/>
    <property type="molecule type" value="Genomic_DNA"/>
</dbReference>
<dbReference type="AlphaFoldDB" id="A0A9W8ALV8"/>
<evidence type="ECO:0000256" key="1">
    <source>
        <dbReference type="SAM" id="MobiDB-lite"/>
    </source>
</evidence>
<sequence>MAALGIAQGRFSTSKTTKSLWLKFAVVEGTSEVEALIGRNDLDRLGFSLKASDEVPNSESMPKPPEPPEPPEPQKEVVKRVLKEPLGLPADFFQLVDPMQDQEFKTADDMYPAVTQTNVANRVTHQASMVDQGERLIEELMSGAQALQEYPSGCPPPCLVKPITPPLKPDAQLLYVNQAPRSRADREFMENYVATRLKYRIDEAGHANANVPVFSIPKPDTDDR</sequence>
<reference evidence="2" key="1">
    <citation type="submission" date="2022-07" db="EMBL/GenBank/DDBJ databases">
        <title>Phylogenomic reconstructions and comparative analyses of Kickxellomycotina fungi.</title>
        <authorList>
            <person name="Reynolds N.K."/>
            <person name="Stajich J.E."/>
            <person name="Barry K."/>
            <person name="Grigoriev I.V."/>
            <person name="Crous P."/>
            <person name="Smith M.E."/>
        </authorList>
    </citation>
    <scope>NUCLEOTIDE SEQUENCE</scope>
    <source>
        <strain evidence="2">RSA 1196</strain>
    </source>
</reference>
<feature type="compositionally biased region" description="Pro residues" evidence="1">
    <location>
        <begin position="62"/>
        <end position="71"/>
    </location>
</feature>
<feature type="region of interest" description="Disordered" evidence="1">
    <location>
        <begin position="52"/>
        <end position="74"/>
    </location>
</feature>
<name>A0A9W8ALV8_9FUNG</name>
<dbReference type="OrthoDB" id="5596628at2759"/>
<protein>
    <submittedName>
        <fullName evidence="2">Uncharacterized protein</fullName>
    </submittedName>
</protein>
<evidence type="ECO:0000313" key="3">
    <source>
        <dbReference type="Proteomes" id="UP001150925"/>
    </source>
</evidence>
<keyword evidence="3" id="KW-1185">Reference proteome</keyword>
<dbReference type="Proteomes" id="UP001150925">
    <property type="component" value="Unassembled WGS sequence"/>
</dbReference>